<proteinExistence type="predicted"/>
<dbReference type="PANTHER" id="PTHR46370">
    <property type="entry name" value="GPALPP MOTIFS-CONTAINING PROTEIN 1"/>
    <property type="match status" value="1"/>
</dbReference>
<dbReference type="PANTHER" id="PTHR46370:SF1">
    <property type="entry name" value="GPALPP MOTIFS-CONTAINING PROTEIN 1"/>
    <property type="match status" value="1"/>
</dbReference>
<dbReference type="InterPro" id="IPR046331">
    <property type="entry name" value="GPAM1-like"/>
</dbReference>
<protein>
    <recommendedName>
        <fullName evidence="2">DUF3752 domain-containing protein</fullName>
    </recommendedName>
</protein>
<feature type="compositionally biased region" description="Polar residues" evidence="1">
    <location>
        <begin position="264"/>
        <end position="275"/>
    </location>
</feature>
<feature type="compositionally biased region" description="Basic and acidic residues" evidence="1">
    <location>
        <begin position="220"/>
        <end position="244"/>
    </location>
</feature>
<dbReference type="Pfam" id="PF12572">
    <property type="entry name" value="DUF3752"/>
    <property type="match status" value="1"/>
</dbReference>
<evidence type="ECO:0000259" key="2">
    <source>
        <dbReference type="Pfam" id="PF12572"/>
    </source>
</evidence>
<keyword evidence="4" id="KW-1185">Reference proteome</keyword>
<reference evidence="3 4" key="1">
    <citation type="submission" date="2022-12" db="EMBL/GenBank/DDBJ databases">
        <title>Genomic features and morphological characterization of a novel Knufia sp. strain isolated from spacecraft assembly facility.</title>
        <authorList>
            <person name="Teixeira M."/>
            <person name="Chander A.M."/>
            <person name="Stajich J.E."/>
            <person name="Venkateswaran K."/>
        </authorList>
    </citation>
    <scope>NUCLEOTIDE SEQUENCE [LARGE SCALE GENOMIC DNA]</scope>
    <source>
        <strain evidence="3 4">FJI-L2-BK-P2</strain>
    </source>
</reference>
<feature type="region of interest" description="Disordered" evidence="1">
    <location>
        <begin position="1"/>
        <end position="275"/>
    </location>
</feature>
<evidence type="ECO:0000256" key="1">
    <source>
        <dbReference type="SAM" id="MobiDB-lite"/>
    </source>
</evidence>
<organism evidence="3 4">
    <name type="scientific">Knufia fluminis</name>
    <dbReference type="NCBI Taxonomy" id="191047"/>
    <lineage>
        <taxon>Eukaryota</taxon>
        <taxon>Fungi</taxon>
        <taxon>Dikarya</taxon>
        <taxon>Ascomycota</taxon>
        <taxon>Pezizomycotina</taxon>
        <taxon>Eurotiomycetes</taxon>
        <taxon>Chaetothyriomycetidae</taxon>
        <taxon>Chaetothyriales</taxon>
        <taxon>Trichomeriaceae</taxon>
        <taxon>Knufia</taxon>
    </lineage>
</organism>
<comment type="caution">
    <text evidence="3">The sequence shown here is derived from an EMBL/GenBank/DDBJ whole genome shotgun (WGS) entry which is preliminary data.</text>
</comment>
<dbReference type="AlphaFoldDB" id="A0AAN8EJU3"/>
<feature type="compositionally biased region" description="Basic and acidic residues" evidence="1">
    <location>
        <begin position="201"/>
        <end position="210"/>
    </location>
</feature>
<evidence type="ECO:0000313" key="3">
    <source>
        <dbReference type="EMBL" id="KAK5953063.1"/>
    </source>
</evidence>
<feature type="compositionally biased region" description="Basic and acidic residues" evidence="1">
    <location>
        <begin position="254"/>
        <end position="263"/>
    </location>
</feature>
<feature type="compositionally biased region" description="Acidic residues" evidence="1">
    <location>
        <begin position="69"/>
        <end position="80"/>
    </location>
</feature>
<feature type="compositionally biased region" description="Basic and acidic residues" evidence="1">
    <location>
        <begin position="161"/>
        <end position="175"/>
    </location>
</feature>
<evidence type="ECO:0000313" key="4">
    <source>
        <dbReference type="Proteomes" id="UP001316803"/>
    </source>
</evidence>
<name>A0AAN8EJU3_9EURO</name>
<gene>
    <name evidence="3" type="ORF">OHC33_005631</name>
</gene>
<accession>A0AAN8EJU3</accession>
<feature type="domain" description="DUF3752" evidence="2">
    <location>
        <begin position="127"/>
        <end position="270"/>
    </location>
</feature>
<feature type="compositionally biased region" description="Polar residues" evidence="1">
    <location>
        <begin position="93"/>
        <end position="116"/>
    </location>
</feature>
<dbReference type="InterPro" id="IPR022226">
    <property type="entry name" value="DUF3752"/>
</dbReference>
<sequence>MPIGPQLPATAEKRKRTDEGDGSDSDDSVGPLPPNADENDNVTKKPRTVGPSLPPQKSKQQNDPAPEDKSDEGDSSDDDVFGPALPTEAEADGTNTSTAAKGAQSALSSSSDTATQSKRDEWMTLAPTSGDWSQRVDPTKLKNRKFNTGKGGAASSAGGDAWHETPEQKQARLQREVLGIKAEKGPKPQVASAAVSQDDAETTRRMKEYSQQRGPSLYDAHTKSHKKEEDDDPSARAFDREKDIGGGLQLNSTQRREMMKKSSDFNSRFSSAKYL</sequence>
<dbReference type="Proteomes" id="UP001316803">
    <property type="component" value="Unassembled WGS sequence"/>
</dbReference>
<dbReference type="EMBL" id="JAKLMC020000012">
    <property type="protein sequence ID" value="KAK5953063.1"/>
    <property type="molecule type" value="Genomic_DNA"/>
</dbReference>